<feature type="compositionally biased region" description="Polar residues" evidence="1">
    <location>
        <begin position="15"/>
        <end position="34"/>
    </location>
</feature>
<feature type="region of interest" description="Disordered" evidence="1">
    <location>
        <begin position="15"/>
        <end position="44"/>
    </location>
</feature>
<accession>A0A284RHB9</accession>
<proteinExistence type="predicted"/>
<protein>
    <submittedName>
        <fullName evidence="2">Uncharacterized protein</fullName>
    </submittedName>
</protein>
<evidence type="ECO:0000313" key="2">
    <source>
        <dbReference type="EMBL" id="SJL08150.1"/>
    </source>
</evidence>
<organism evidence="2 3">
    <name type="scientific">Armillaria ostoyae</name>
    <name type="common">Armillaria root rot fungus</name>
    <dbReference type="NCBI Taxonomy" id="47428"/>
    <lineage>
        <taxon>Eukaryota</taxon>
        <taxon>Fungi</taxon>
        <taxon>Dikarya</taxon>
        <taxon>Basidiomycota</taxon>
        <taxon>Agaricomycotina</taxon>
        <taxon>Agaricomycetes</taxon>
        <taxon>Agaricomycetidae</taxon>
        <taxon>Agaricales</taxon>
        <taxon>Marasmiineae</taxon>
        <taxon>Physalacriaceae</taxon>
        <taxon>Armillaria</taxon>
    </lineage>
</organism>
<keyword evidence="3" id="KW-1185">Reference proteome</keyword>
<evidence type="ECO:0000313" key="3">
    <source>
        <dbReference type="Proteomes" id="UP000219338"/>
    </source>
</evidence>
<name>A0A284RHB9_ARMOS</name>
<sequence length="247" mass="28101">MASQDLDRIDKNLLVQSGNARPSPNSLPHLNVSSMKRPLSEPPTSNSIQSCLAFYVPGRPGYIIPSHRTLLPLELAPAKLPRVKSAGFQIDVWLMWLDGHCRGPVIPLRVLQAFQRIQVVFWHLTNARSPHQTKTDRLGTRVSDDANKEMRYGLEKEEVRQGVTGYHGSGEQYIIMIKVALLRIRPESLFSWRNGVQETRANNCYESANKLCVHINISHLPQTHHTPLHHLRCVRSFPFTRSVHDDL</sequence>
<reference evidence="3" key="1">
    <citation type="journal article" date="2017" name="Nat. Ecol. Evol.">
        <title>Genome expansion and lineage-specific genetic innovations in the forest pathogenic fungi Armillaria.</title>
        <authorList>
            <person name="Sipos G."/>
            <person name="Prasanna A.N."/>
            <person name="Walter M.C."/>
            <person name="O'Connor E."/>
            <person name="Balint B."/>
            <person name="Krizsan K."/>
            <person name="Kiss B."/>
            <person name="Hess J."/>
            <person name="Varga T."/>
            <person name="Slot J."/>
            <person name="Riley R."/>
            <person name="Boka B."/>
            <person name="Rigling D."/>
            <person name="Barry K."/>
            <person name="Lee J."/>
            <person name="Mihaltcheva S."/>
            <person name="LaButti K."/>
            <person name="Lipzen A."/>
            <person name="Waldron R."/>
            <person name="Moloney N.M."/>
            <person name="Sperisen C."/>
            <person name="Kredics L."/>
            <person name="Vagvoelgyi C."/>
            <person name="Patrignani A."/>
            <person name="Fitzpatrick D."/>
            <person name="Nagy I."/>
            <person name="Doyle S."/>
            <person name="Anderson J.B."/>
            <person name="Grigoriev I.V."/>
            <person name="Gueldener U."/>
            <person name="Muensterkoetter M."/>
            <person name="Nagy L.G."/>
        </authorList>
    </citation>
    <scope>NUCLEOTIDE SEQUENCE [LARGE SCALE GENOMIC DNA]</scope>
    <source>
        <strain evidence="3">C18/9</strain>
    </source>
</reference>
<evidence type="ECO:0000256" key="1">
    <source>
        <dbReference type="SAM" id="MobiDB-lite"/>
    </source>
</evidence>
<dbReference type="AlphaFoldDB" id="A0A284RHB9"/>
<dbReference type="Proteomes" id="UP000219338">
    <property type="component" value="Unassembled WGS sequence"/>
</dbReference>
<gene>
    <name evidence="2" type="ORF">ARMOST_11513</name>
</gene>
<dbReference type="OrthoDB" id="10488960at2759"/>
<dbReference type="EMBL" id="FUEG01000009">
    <property type="protein sequence ID" value="SJL08150.1"/>
    <property type="molecule type" value="Genomic_DNA"/>
</dbReference>